<dbReference type="RefSeq" id="WP_313912755.1">
    <property type="nucleotide sequence ID" value="NZ_CP135076.1"/>
</dbReference>
<dbReference type="SUPFAM" id="SSF46785">
    <property type="entry name" value="Winged helix' DNA-binding domain"/>
    <property type="match status" value="1"/>
</dbReference>
<dbReference type="InterPro" id="IPR036388">
    <property type="entry name" value="WH-like_DNA-bd_sf"/>
</dbReference>
<reference evidence="6 7" key="1">
    <citation type="submission" date="2023-09" db="EMBL/GenBank/DDBJ databases">
        <authorList>
            <person name="Rey-Velasco X."/>
        </authorList>
    </citation>
    <scope>NUCLEOTIDE SEQUENCE [LARGE SCALE GENOMIC DNA]</scope>
    <source>
        <strain evidence="6 7">W311</strain>
    </source>
</reference>
<keyword evidence="1" id="KW-0805">Transcription regulation</keyword>
<evidence type="ECO:0000256" key="2">
    <source>
        <dbReference type="ARBA" id="ARBA00023125"/>
    </source>
</evidence>
<dbReference type="PANTHER" id="PTHR30136:SF7">
    <property type="entry name" value="HTH-TYPE TRANSCRIPTIONAL REGULATOR KDGR-RELATED"/>
    <property type="match status" value="1"/>
</dbReference>
<dbReference type="PROSITE" id="PS51078">
    <property type="entry name" value="ICLR_ED"/>
    <property type="match status" value="1"/>
</dbReference>
<dbReference type="Proteomes" id="UP001302249">
    <property type="component" value="Chromosome"/>
</dbReference>
<dbReference type="InterPro" id="IPR005471">
    <property type="entry name" value="Tscrpt_reg_IclR_N"/>
</dbReference>
<proteinExistence type="predicted"/>
<name>A0ABZ0B5U3_9SPHN</name>
<organism evidence="6 7">
    <name type="scientific">Stakelama saccharophila</name>
    <dbReference type="NCBI Taxonomy" id="3075605"/>
    <lineage>
        <taxon>Bacteria</taxon>
        <taxon>Pseudomonadati</taxon>
        <taxon>Pseudomonadota</taxon>
        <taxon>Alphaproteobacteria</taxon>
        <taxon>Sphingomonadales</taxon>
        <taxon>Sphingomonadaceae</taxon>
        <taxon>Stakelama</taxon>
    </lineage>
</organism>
<dbReference type="InterPro" id="IPR029016">
    <property type="entry name" value="GAF-like_dom_sf"/>
</dbReference>
<keyword evidence="3" id="KW-0804">Transcription</keyword>
<dbReference type="SUPFAM" id="SSF55781">
    <property type="entry name" value="GAF domain-like"/>
    <property type="match status" value="1"/>
</dbReference>
<keyword evidence="2" id="KW-0238">DNA-binding</keyword>
<dbReference type="Pfam" id="PF01614">
    <property type="entry name" value="IclR_C"/>
    <property type="match status" value="1"/>
</dbReference>
<evidence type="ECO:0000256" key="3">
    <source>
        <dbReference type="ARBA" id="ARBA00023163"/>
    </source>
</evidence>
<dbReference type="InterPro" id="IPR014757">
    <property type="entry name" value="Tscrpt_reg_IclR_C"/>
</dbReference>
<gene>
    <name evidence="6" type="ORF">RPR59_07750</name>
</gene>
<keyword evidence="7" id="KW-1185">Reference proteome</keyword>
<dbReference type="Gene3D" id="1.10.10.10">
    <property type="entry name" value="Winged helix-like DNA-binding domain superfamily/Winged helix DNA-binding domain"/>
    <property type="match status" value="1"/>
</dbReference>
<dbReference type="InterPro" id="IPR036390">
    <property type="entry name" value="WH_DNA-bd_sf"/>
</dbReference>
<dbReference type="EMBL" id="CP135076">
    <property type="protein sequence ID" value="WNO52375.1"/>
    <property type="molecule type" value="Genomic_DNA"/>
</dbReference>
<dbReference type="PROSITE" id="PS51077">
    <property type="entry name" value="HTH_ICLR"/>
    <property type="match status" value="1"/>
</dbReference>
<dbReference type="Gene3D" id="3.30.450.40">
    <property type="match status" value="1"/>
</dbReference>
<evidence type="ECO:0000313" key="7">
    <source>
        <dbReference type="Proteomes" id="UP001302249"/>
    </source>
</evidence>
<feature type="domain" description="HTH iclR-type" evidence="4">
    <location>
        <begin position="20"/>
        <end position="82"/>
    </location>
</feature>
<sequence length="271" mass="29341">MKRGAMETNGGGARKGQYSAPALEKGFDVFELLAGFPEGLTISEIAARLDRSINELFRLIVVMERRGYLRKDSGTDRYSVAYKILDIAYRATPVQNLTHIAAPVMYDLARSAAQSCHLVVISEGCGLVVAREENPGPTSFGVRLGARVDLFESCSGNVLLAFTDADRIAAIVPRGRDGKPRSTTRLSAALRRIRRQGHERRQSPMTYGVIDISHPIFGFDGHIAAALTIPFLERIDGSHPVAIDDVQAFAADAAARISAGLGWHGEDVAAH</sequence>
<dbReference type="Pfam" id="PF09339">
    <property type="entry name" value="HTH_IclR"/>
    <property type="match status" value="1"/>
</dbReference>
<evidence type="ECO:0000259" key="5">
    <source>
        <dbReference type="PROSITE" id="PS51078"/>
    </source>
</evidence>
<protein>
    <submittedName>
        <fullName evidence="6">IclR family transcriptional regulator</fullName>
    </submittedName>
</protein>
<evidence type="ECO:0000256" key="1">
    <source>
        <dbReference type="ARBA" id="ARBA00023015"/>
    </source>
</evidence>
<dbReference type="PANTHER" id="PTHR30136">
    <property type="entry name" value="HELIX-TURN-HELIX TRANSCRIPTIONAL REGULATOR, ICLR FAMILY"/>
    <property type="match status" value="1"/>
</dbReference>
<dbReference type="SMART" id="SM00346">
    <property type="entry name" value="HTH_ICLR"/>
    <property type="match status" value="1"/>
</dbReference>
<dbReference type="InterPro" id="IPR050707">
    <property type="entry name" value="HTH_MetabolicPath_Reg"/>
</dbReference>
<evidence type="ECO:0000313" key="6">
    <source>
        <dbReference type="EMBL" id="WNO52375.1"/>
    </source>
</evidence>
<feature type="domain" description="IclR-ED" evidence="5">
    <location>
        <begin position="83"/>
        <end position="263"/>
    </location>
</feature>
<accession>A0ABZ0B5U3</accession>
<evidence type="ECO:0000259" key="4">
    <source>
        <dbReference type="PROSITE" id="PS51077"/>
    </source>
</evidence>